<dbReference type="SMART" id="SM00066">
    <property type="entry name" value="GAL4"/>
    <property type="match status" value="1"/>
</dbReference>
<comment type="caution">
    <text evidence="4">The sequence shown here is derived from an EMBL/GenBank/DDBJ whole genome shotgun (WGS) entry which is preliminary data.</text>
</comment>
<sequence length="498" mass="55687">MPKPVSAEKTLAQKPCSNCRNRKIACDRTLPSCTTCAKRKKVCSGYAVNLSWPRAGDTRRASVANVTRFTSTGRVAFLNTSTWDVSLYLNVTDTATRLDLLRTPSPRPSLRTPRLATRVPPADYPSAGKLAASQGDHRQDICSLLYRMSLIDETSPSLAVRHSLNALTYLHMKDLPSSIQYRMLAISALRRTISQALDVSTRPQAVAASMLLSIYEVADRSGTIRDWSTYFDGCVMIFAAGQQAPLKHIGDASTLLGWVLYYNVFYKFGIAHWPRRTKQQEVIANRQNLISQVASHPHRQIIQNTLGCSLEILSLLSQAVELFRRRKGWGPPSIELQLAIDELQLQLETVHQRLYNGKDIEVKHETGSNNHYTPVSRLFQLAVLIYLDRVVRASPISSPVSQAAAHEAFDILQDVRVCERPFPMFMLSLQAEEECDRLLVLDALRNSKSKRALGDSKMAEQMIQRIWSQQDLHGEEGVDAPLVINAVFGTYPTPPCLA</sequence>
<evidence type="ECO:0000313" key="4">
    <source>
        <dbReference type="EMBL" id="KAH7136401.1"/>
    </source>
</evidence>
<evidence type="ECO:0000256" key="2">
    <source>
        <dbReference type="ARBA" id="ARBA00023242"/>
    </source>
</evidence>
<dbReference type="GO" id="GO:0000981">
    <property type="term" value="F:DNA-binding transcription factor activity, RNA polymerase II-specific"/>
    <property type="evidence" value="ECO:0007669"/>
    <property type="project" value="InterPro"/>
</dbReference>
<dbReference type="Pfam" id="PF11951">
    <property type="entry name" value="Fungal_trans_2"/>
    <property type="match status" value="1"/>
</dbReference>
<evidence type="ECO:0000313" key="5">
    <source>
        <dbReference type="Proteomes" id="UP000738349"/>
    </source>
</evidence>
<name>A0A9P9EG04_9HYPO</name>
<gene>
    <name evidence="4" type="ORF">EDB81DRAFT_802082</name>
</gene>
<dbReference type="CDD" id="cd00067">
    <property type="entry name" value="GAL4"/>
    <property type="match status" value="1"/>
</dbReference>
<dbReference type="PANTHER" id="PTHR37534">
    <property type="entry name" value="TRANSCRIPTIONAL ACTIVATOR PROTEIN UGA3"/>
    <property type="match status" value="1"/>
</dbReference>
<dbReference type="AlphaFoldDB" id="A0A9P9EG04"/>
<dbReference type="EMBL" id="JAGMUV010000013">
    <property type="protein sequence ID" value="KAH7136401.1"/>
    <property type="molecule type" value="Genomic_DNA"/>
</dbReference>
<protein>
    <submittedName>
        <fullName evidence="4">Fungal-specific transcription factor domain-containing protein</fullName>
    </submittedName>
</protein>
<keyword evidence="5" id="KW-1185">Reference proteome</keyword>
<dbReference type="InterPro" id="IPR036864">
    <property type="entry name" value="Zn2-C6_fun-type_DNA-bd_sf"/>
</dbReference>
<dbReference type="Proteomes" id="UP000738349">
    <property type="component" value="Unassembled WGS sequence"/>
</dbReference>
<dbReference type="PROSITE" id="PS00463">
    <property type="entry name" value="ZN2_CY6_FUNGAL_1"/>
    <property type="match status" value="1"/>
</dbReference>
<proteinExistence type="predicted"/>
<dbReference type="InterPro" id="IPR001138">
    <property type="entry name" value="Zn2Cys6_DnaBD"/>
</dbReference>
<dbReference type="SUPFAM" id="SSF57701">
    <property type="entry name" value="Zn2/Cys6 DNA-binding domain"/>
    <property type="match status" value="1"/>
</dbReference>
<evidence type="ECO:0000256" key="1">
    <source>
        <dbReference type="ARBA" id="ARBA00004123"/>
    </source>
</evidence>
<dbReference type="GO" id="GO:0000976">
    <property type="term" value="F:transcription cis-regulatory region binding"/>
    <property type="evidence" value="ECO:0007669"/>
    <property type="project" value="TreeGrafter"/>
</dbReference>
<dbReference type="PANTHER" id="PTHR37534:SF39">
    <property type="entry name" value="TRANSCRIPTION FACTOR DOMAIN-CONTAINING PROTEIN"/>
    <property type="match status" value="1"/>
</dbReference>
<accession>A0A9P9EG04</accession>
<keyword evidence="2" id="KW-0539">Nucleus</keyword>
<dbReference type="InterPro" id="IPR021858">
    <property type="entry name" value="Fun_TF"/>
</dbReference>
<dbReference type="Pfam" id="PF00172">
    <property type="entry name" value="Zn_clus"/>
    <property type="match status" value="1"/>
</dbReference>
<comment type="subcellular location">
    <subcellularLocation>
        <location evidence="1">Nucleus</location>
    </subcellularLocation>
</comment>
<dbReference type="GO" id="GO:0005634">
    <property type="term" value="C:nucleus"/>
    <property type="evidence" value="ECO:0007669"/>
    <property type="project" value="UniProtKB-SubCell"/>
</dbReference>
<reference evidence="4" key="1">
    <citation type="journal article" date="2021" name="Nat. Commun.">
        <title>Genetic determinants of endophytism in the Arabidopsis root mycobiome.</title>
        <authorList>
            <person name="Mesny F."/>
            <person name="Miyauchi S."/>
            <person name="Thiergart T."/>
            <person name="Pickel B."/>
            <person name="Atanasova L."/>
            <person name="Karlsson M."/>
            <person name="Huettel B."/>
            <person name="Barry K.W."/>
            <person name="Haridas S."/>
            <person name="Chen C."/>
            <person name="Bauer D."/>
            <person name="Andreopoulos W."/>
            <person name="Pangilinan J."/>
            <person name="LaButti K."/>
            <person name="Riley R."/>
            <person name="Lipzen A."/>
            <person name="Clum A."/>
            <person name="Drula E."/>
            <person name="Henrissat B."/>
            <person name="Kohler A."/>
            <person name="Grigoriev I.V."/>
            <person name="Martin F.M."/>
            <person name="Hacquard S."/>
        </authorList>
    </citation>
    <scope>NUCLEOTIDE SEQUENCE</scope>
    <source>
        <strain evidence="4">MPI-CAGE-AT-0147</strain>
    </source>
</reference>
<dbReference type="GO" id="GO:0045944">
    <property type="term" value="P:positive regulation of transcription by RNA polymerase II"/>
    <property type="evidence" value="ECO:0007669"/>
    <property type="project" value="TreeGrafter"/>
</dbReference>
<dbReference type="OrthoDB" id="6730379at2759"/>
<dbReference type="GO" id="GO:0008270">
    <property type="term" value="F:zinc ion binding"/>
    <property type="evidence" value="ECO:0007669"/>
    <property type="project" value="InterPro"/>
</dbReference>
<feature type="domain" description="Zn(2)-C6 fungal-type" evidence="3">
    <location>
        <begin position="15"/>
        <end position="44"/>
    </location>
</feature>
<evidence type="ECO:0000259" key="3">
    <source>
        <dbReference type="PROSITE" id="PS50048"/>
    </source>
</evidence>
<dbReference type="PROSITE" id="PS50048">
    <property type="entry name" value="ZN2_CY6_FUNGAL_2"/>
    <property type="match status" value="1"/>
</dbReference>
<dbReference type="Gene3D" id="4.10.240.10">
    <property type="entry name" value="Zn(2)-C6 fungal-type DNA-binding domain"/>
    <property type="match status" value="1"/>
</dbReference>
<organism evidence="4 5">
    <name type="scientific">Dactylonectria macrodidyma</name>
    <dbReference type="NCBI Taxonomy" id="307937"/>
    <lineage>
        <taxon>Eukaryota</taxon>
        <taxon>Fungi</taxon>
        <taxon>Dikarya</taxon>
        <taxon>Ascomycota</taxon>
        <taxon>Pezizomycotina</taxon>
        <taxon>Sordariomycetes</taxon>
        <taxon>Hypocreomycetidae</taxon>
        <taxon>Hypocreales</taxon>
        <taxon>Nectriaceae</taxon>
        <taxon>Dactylonectria</taxon>
    </lineage>
</organism>